<dbReference type="AlphaFoldDB" id="A0A562QIT0"/>
<gene>
    <name evidence="3" type="ORF">IQ22_01130</name>
</gene>
<reference evidence="3 4" key="1">
    <citation type="journal article" date="2015" name="Stand. Genomic Sci.">
        <title>Genomic Encyclopedia of Bacterial and Archaeal Type Strains, Phase III: the genomes of soil and plant-associated and newly described type strains.</title>
        <authorList>
            <person name="Whitman W.B."/>
            <person name="Woyke T."/>
            <person name="Klenk H.P."/>
            <person name="Zhou Y."/>
            <person name="Lilburn T.G."/>
            <person name="Beck B.J."/>
            <person name="De Vos P."/>
            <person name="Vandamme P."/>
            <person name="Eisen J.A."/>
            <person name="Garrity G."/>
            <person name="Hugenholtz P."/>
            <person name="Kyrpides N.C."/>
        </authorList>
    </citation>
    <scope>NUCLEOTIDE SEQUENCE [LARGE SCALE GENOMIC DNA]</scope>
    <source>
        <strain evidence="3 4">CGMCC 1.6858</strain>
    </source>
</reference>
<evidence type="ECO:0000313" key="4">
    <source>
        <dbReference type="Proteomes" id="UP000316905"/>
    </source>
</evidence>
<dbReference type="PANTHER" id="PTHR40278:SF1">
    <property type="entry name" value="DNA UTILIZATION PROTEIN HOFN"/>
    <property type="match status" value="1"/>
</dbReference>
<dbReference type="Pfam" id="PF05137">
    <property type="entry name" value="PilN"/>
    <property type="match status" value="1"/>
</dbReference>
<dbReference type="EMBL" id="VLKY01000003">
    <property type="protein sequence ID" value="TWI56678.1"/>
    <property type="molecule type" value="Genomic_DNA"/>
</dbReference>
<dbReference type="PANTHER" id="PTHR40278">
    <property type="entry name" value="DNA UTILIZATION PROTEIN HOFN"/>
    <property type="match status" value="1"/>
</dbReference>
<evidence type="ECO:0000256" key="2">
    <source>
        <dbReference type="SAM" id="Phobius"/>
    </source>
</evidence>
<keyword evidence="2" id="KW-0812">Transmembrane</keyword>
<accession>A0A562QIT0</accession>
<proteinExistence type="predicted"/>
<feature type="transmembrane region" description="Helical" evidence="2">
    <location>
        <begin position="203"/>
        <end position="224"/>
    </location>
</feature>
<dbReference type="InterPro" id="IPR007813">
    <property type="entry name" value="PilN"/>
</dbReference>
<keyword evidence="4" id="KW-1185">Reference proteome</keyword>
<organism evidence="3 4">
    <name type="scientific">Pseudomonas duriflava</name>
    <dbReference type="NCBI Taxonomy" id="459528"/>
    <lineage>
        <taxon>Bacteria</taxon>
        <taxon>Pseudomonadati</taxon>
        <taxon>Pseudomonadota</taxon>
        <taxon>Gammaproteobacteria</taxon>
        <taxon>Pseudomonadales</taxon>
        <taxon>Pseudomonadaceae</taxon>
        <taxon>Pseudomonas</taxon>
    </lineage>
</organism>
<dbReference type="Gene3D" id="3.30.420.380">
    <property type="match status" value="1"/>
</dbReference>
<keyword evidence="1" id="KW-0175">Coiled coil</keyword>
<dbReference type="InterPro" id="IPR043129">
    <property type="entry name" value="ATPase_NBD"/>
</dbReference>
<dbReference type="RefSeq" id="WP_145139310.1">
    <property type="nucleotide sequence ID" value="NZ_VLKY01000003.1"/>
</dbReference>
<protein>
    <submittedName>
        <fullName evidence="3">General secretion pathway protein L</fullName>
    </submittedName>
</protein>
<name>A0A562QIT0_9PSED</name>
<dbReference type="InterPro" id="IPR052534">
    <property type="entry name" value="Extracell_DNA_Util/SecSys_Comp"/>
</dbReference>
<dbReference type="OrthoDB" id="5621075at2"/>
<sequence length="365" mass="41506">MKTTRLEWPAALRPALNALQAQWEASVFPRFFGWWLGELRACLPSRLREVIERGDEEQIVRWENDELWLQTPTGLQPYHSASVQGRCVLLLTTRQALVRTISLPSAAAQDLTAALAFELDRHTPFKANQVYYAFRRWPSPPRQSLKLTLAVATRERVDALLERASQYDVQLSAIDVQMQDGTRLGVNLLPPERRQVRHDPRRLLNRSLAVLTVILALVTLQLWLHNREAVLNTMQQEVTRLRNEAREIDELRQQLQNGLGATHYLTDRKRSTPALSVMLSELTHCLPKDTWLSEMSVESDGQVNLAGQSQRASVLIGELKKCPSLTGAQFQGVIQPDENTGKERFYLLAHLRREDVGHAPNPDAP</sequence>
<feature type="coiled-coil region" evidence="1">
    <location>
        <begin position="224"/>
        <end position="261"/>
    </location>
</feature>
<keyword evidence="2" id="KW-1133">Transmembrane helix</keyword>
<keyword evidence="2" id="KW-0472">Membrane</keyword>
<evidence type="ECO:0000313" key="3">
    <source>
        <dbReference type="EMBL" id="TWI56678.1"/>
    </source>
</evidence>
<dbReference type="SUPFAM" id="SSF53067">
    <property type="entry name" value="Actin-like ATPase domain"/>
    <property type="match status" value="1"/>
</dbReference>
<comment type="caution">
    <text evidence="3">The sequence shown here is derived from an EMBL/GenBank/DDBJ whole genome shotgun (WGS) entry which is preliminary data.</text>
</comment>
<evidence type="ECO:0000256" key="1">
    <source>
        <dbReference type="SAM" id="Coils"/>
    </source>
</evidence>
<dbReference type="Proteomes" id="UP000316905">
    <property type="component" value="Unassembled WGS sequence"/>
</dbReference>